<dbReference type="Proteomes" id="UP000095038">
    <property type="component" value="Unassembled WGS sequence"/>
</dbReference>
<keyword evidence="2" id="KW-1185">Reference proteome</keyword>
<dbReference type="EMBL" id="KV454492">
    <property type="protein sequence ID" value="ODV58441.1"/>
    <property type="molecule type" value="Genomic_DNA"/>
</dbReference>
<dbReference type="GeneID" id="30962526"/>
<evidence type="ECO:0000313" key="2">
    <source>
        <dbReference type="Proteomes" id="UP000095038"/>
    </source>
</evidence>
<dbReference type="AlphaFoldDB" id="A0A1D2V9V9"/>
<reference evidence="2" key="1">
    <citation type="submission" date="2016-05" db="EMBL/GenBank/DDBJ databases">
        <title>Comparative genomics of biotechnologically important yeasts.</title>
        <authorList>
            <consortium name="DOE Joint Genome Institute"/>
            <person name="Riley R."/>
            <person name="Haridas S."/>
            <person name="Wolfe K.H."/>
            <person name="Lopes M.R."/>
            <person name="Hittinger C.T."/>
            <person name="Goker M."/>
            <person name="Salamov A."/>
            <person name="Wisecaver J."/>
            <person name="Long T.M."/>
            <person name="Aerts A.L."/>
            <person name="Barry K."/>
            <person name="Choi C."/>
            <person name="Clum A."/>
            <person name="Coughlan A.Y."/>
            <person name="Deshpande S."/>
            <person name="Douglass A.P."/>
            <person name="Hanson S.J."/>
            <person name="Klenk H.-P."/>
            <person name="Labutti K."/>
            <person name="Lapidus A."/>
            <person name="Lindquist E."/>
            <person name="Lipzen A."/>
            <person name="Meier-Kolthoff J.P."/>
            <person name="Ohm R.A."/>
            <person name="Otillar R.P."/>
            <person name="Pangilinan J."/>
            <person name="Peng Y."/>
            <person name="Rokas A."/>
            <person name="Rosa C.A."/>
            <person name="Scheuner C."/>
            <person name="Sibirny A.A."/>
            <person name="Slot J.C."/>
            <person name="Stielow J.B."/>
            <person name="Sun H."/>
            <person name="Kurtzman C.P."/>
            <person name="Blackwell M."/>
            <person name="Grigoriev I.V."/>
            <person name="Jeffries T.W."/>
        </authorList>
    </citation>
    <scope>NUCLEOTIDE SEQUENCE [LARGE SCALE GENOMIC DNA]</scope>
    <source>
        <strain evidence="2">DSM 1968</strain>
    </source>
</reference>
<evidence type="ECO:0000313" key="1">
    <source>
        <dbReference type="EMBL" id="ODV58441.1"/>
    </source>
</evidence>
<proteinExistence type="predicted"/>
<organism evidence="1 2">
    <name type="scientific">Ascoidea rubescens DSM 1968</name>
    <dbReference type="NCBI Taxonomy" id="1344418"/>
    <lineage>
        <taxon>Eukaryota</taxon>
        <taxon>Fungi</taxon>
        <taxon>Dikarya</taxon>
        <taxon>Ascomycota</taxon>
        <taxon>Saccharomycotina</taxon>
        <taxon>Saccharomycetes</taxon>
        <taxon>Ascoideaceae</taxon>
        <taxon>Ascoidea</taxon>
    </lineage>
</organism>
<dbReference type="InParanoid" id="A0A1D2V9V9"/>
<sequence length="797" mass="95185">MLQRKLQYHLLNSLLRYKNLFFFKTFSTISESNSIPYSNLKIKNQPENTLSLEDYINSKLHTNKNKNTSINTNLKEHDIIDNDLITFFDFITAQPTEDPHKINNFRRRIAELFQSNNRTLPLTSFDLLFKYFDLYKQVFSNYENYKILKNSFKFNNKDHKNLMNVAVNSLTNHNATFKLRYLLDDSNFQVKNRQILQERNGYIENEMLKASDNQQVYSQFISQLYSTKEKELIRIQKLYDLYLQFPKPRPLNFFPNHFNDFLLLFSNLNLDNFKYQFKLQETMSRRLMIEINKRKTLSERLLEKEERKKQKKHKKMEVIDNVTIIRDIYSQIIADMLEFNIPVTLKEMSRLIELNLAFNKGLTENETKLLLKMCHTCLSTNNNDDDNDVYKKNSDKSLVESLIKKNYGVGIISLMLKYSMKSRNTQLTKDIIKTIYFEKCNLLDILPDKGSNLLFLDFLIVTNNKANFFRFLWSMFIKEKRINVFTIDIVFLFKILKGLAKFQETELTNLILGRIINLNLIKEMGKGVNSEEKTGLFENFDEDNEIEFDENNSKDIDKDFHDKNDIRVARHRIKIIDTMKTRIRCVLKYKKKKKNKYQNLTPFEEQVLEEIEKNQVDYCVSINSELFAKILDISLQNPKYSFFAIKKSFEFAEKINITLNNFIFNRVMFKIRFHLQNDEVVDESWRSFENMKYLLEKVMDFIRNQYLLNPNPAYYKSKNFQPDFFVLPNIIKTYRVLLEKTTNSARDHKFLNELEKENLATEGVVGGMPADINMQHIFHRKYLLLQKLMSHEFQTHQ</sequence>
<gene>
    <name evidence="1" type="ORF">ASCRUDRAFT_121236</name>
</gene>
<accession>A0A1D2V9V9</accession>
<name>A0A1D2V9V9_9ASCO</name>
<dbReference type="RefSeq" id="XP_020044748.1">
    <property type="nucleotide sequence ID" value="XM_020188890.1"/>
</dbReference>
<protein>
    <submittedName>
        <fullName evidence="1">Uncharacterized protein</fullName>
    </submittedName>
</protein>